<dbReference type="Proteomes" id="UP000634136">
    <property type="component" value="Unassembled WGS sequence"/>
</dbReference>
<gene>
    <name evidence="1" type="ORF">G2W53_000806</name>
</gene>
<name>A0A835CJT2_9FABA</name>
<keyword evidence="2" id="KW-1185">Reference proteome</keyword>
<proteinExistence type="predicted"/>
<comment type="caution">
    <text evidence="1">The sequence shown here is derived from an EMBL/GenBank/DDBJ whole genome shotgun (WGS) entry which is preliminary data.</text>
</comment>
<accession>A0A835CJT2</accession>
<dbReference type="AlphaFoldDB" id="A0A835CJT2"/>
<evidence type="ECO:0000313" key="2">
    <source>
        <dbReference type="Proteomes" id="UP000634136"/>
    </source>
</evidence>
<reference evidence="1" key="1">
    <citation type="submission" date="2020-09" db="EMBL/GenBank/DDBJ databases">
        <title>Genome-Enabled Discovery of Anthraquinone Biosynthesis in Senna tora.</title>
        <authorList>
            <person name="Kang S.-H."/>
            <person name="Pandey R.P."/>
            <person name="Lee C.-M."/>
            <person name="Sim J.-S."/>
            <person name="Jeong J.-T."/>
            <person name="Choi B.-S."/>
            <person name="Jung M."/>
            <person name="Ginzburg D."/>
            <person name="Zhao K."/>
            <person name="Won S.Y."/>
            <person name="Oh T.-J."/>
            <person name="Yu Y."/>
            <person name="Kim N.-H."/>
            <person name="Lee O.R."/>
            <person name="Lee T.-H."/>
            <person name="Bashyal P."/>
            <person name="Kim T.-S."/>
            <person name="Lee W.-H."/>
            <person name="Kawkins C."/>
            <person name="Kim C.-K."/>
            <person name="Kim J.S."/>
            <person name="Ahn B.O."/>
            <person name="Rhee S.Y."/>
            <person name="Sohng J.K."/>
        </authorList>
    </citation>
    <scope>NUCLEOTIDE SEQUENCE</scope>
    <source>
        <tissue evidence="1">Leaf</tissue>
    </source>
</reference>
<dbReference type="EMBL" id="JAAIUW010000001">
    <property type="protein sequence ID" value="KAF7843901.1"/>
    <property type="molecule type" value="Genomic_DNA"/>
</dbReference>
<organism evidence="1 2">
    <name type="scientific">Senna tora</name>
    <dbReference type="NCBI Taxonomy" id="362788"/>
    <lineage>
        <taxon>Eukaryota</taxon>
        <taxon>Viridiplantae</taxon>
        <taxon>Streptophyta</taxon>
        <taxon>Embryophyta</taxon>
        <taxon>Tracheophyta</taxon>
        <taxon>Spermatophyta</taxon>
        <taxon>Magnoliopsida</taxon>
        <taxon>eudicotyledons</taxon>
        <taxon>Gunneridae</taxon>
        <taxon>Pentapetalae</taxon>
        <taxon>rosids</taxon>
        <taxon>fabids</taxon>
        <taxon>Fabales</taxon>
        <taxon>Fabaceae</taxon>
        <taxon>Caesalpinioideae</taxon>
        <taxon>Cassia clade</taxon>
        <taxon>Senna</taxon>
    </lineage>
</organism>
<protein>
    <submittedName>
        <fullName evidence="1">Uncharacterized protein</fullName>
    </submittedName>
</protein>
<sequence length="190" mass="20966">MEPWWFYGGYLGSYVMGDGEDKEDVRELREDITVEVMRGGMVPMEEDIERGVAECEAQKLLDSPILKRESVELPVLASSKWYSLEHDEGSLDEMFDTERSRFEPTGRKGLRKHLTAVYKTTAKPSVARVLAAVLITAVKLMAVLKTAVKLVAVLKTAVKTTTIGEDAQIAPRLSALGAKASAFDITGFIL</sequence>
<evidence type="ECO:0000313" key="1">
    <source>
        <dbReference type="EMBL" id="KAF7843901.1"/>
    </source>
</evidence>